<dbReference type="Pfam" id="PF14559">
    <property type="entry name" value="TPR_19"/>
    <property type="match status" value="1"/>
</dbReference>
<evidence type="ECO:0000256" key="2">
    <source>
        <dbReference type="ARBA" id="ARBA00022803"/>
    </source>
</evidence>
<dbReference type="AlphaFoldDB" id="A0A520LNE3"/>
<reference evidence="4 5" key="1">
    <citation type="submission" date="2019-02" db="EMBL/GenBank/DDBJ databases">
        <title>Prokaryotic population dynamics and viral predation in marine succession experiment using metagenomics: the confinement effect.</title>
        <authorList>
            <person name="Haro-Moreno J.M."/>
            <person name="Rodriguez-Valera F."/>
            <person name="Lopez-Perez M."/>
        </authorList>
    </citation>
    <scope>NUCLEOTIDE SEQUENCE [LARGE SCALE GENOMIC DNA]</scope>
    <source>
        <strain evidence="4">MED-G169</strain>
    </source>
</reference>
<protein>
    <submittedName>
        <fullName evidence="4">Tetratricopeptide repeat protein</fullName>
    </submittedName>
</protein>
<comment type="caution">
    <text evidence="4">The sequence shown here is derived from an EMBL/GenBank/DDBJ whole genome shotgun (WGS) entry which is preliminary data.</text>
</comment>
<feature type="repeat" description="TPR" evidence="3">
    <location>
        <begin position="227"/>
        <end position="260"/>
    </location>
</feature>
<evidence type="ECO:0000313" key="5">
    <source>
        <dbReference type="Proteomes" id="UP000318148"/>
    </source>
</evidence>
<dbReference type="PANTHER" id="PTHR45586">
    <property type="entry name" value="TPR REPEAT-CONTAINING PROTEIN PA4667"/>
    <property type="match status" value="1"/>
</dbReference>
<evidence type="ECO:0000313" key="4">
    <source>
        <dbReference type="EMBL" id="RZO07992.1"/>
    </source>
</evidence>
<gene>
    <name evidence="4" type="ORF">EVB02_00995</name>
</gene>
<dbReference type="PROSITE" id="PS51257">
    <property type="entry name" value="PROKAR_LIPOPROTEIN"/>
    <property type="match status" value="1"/>
</dbReference>
<name>A0A520LNE3_9GAMM</name>
<dbReference type="Proteomes" id="UP000318148">
    <property type="component" value="Unassembled WGS sequence"/>
</dbReference>
<keyword evidence="1" id="KW-0677">Repeat</keyword>
<dbReference type="PANTHER" id="PTHR45586:SF1">
    <property type="entry name" value="LIPOPOLYSACCHARIDE ASSEMBLY PROTEIN B"/>
    <property type="match status" value="1"/>
</dbReference>
<feature type="non-terminal residue" evidence="4">
    <location>
        <position position="451"/>
    </location>
</feature>
<sequence>MRLRNTILFGLAFLVIATGCVNLEKKTNKQNVVQESNNLNNTNNEPKNEKILPIKSDALSGLIIADLNIKRGNVLDALPVYVSQARATKDKTLILKSYNLAKFRSDIEIMTEMADLWLAMEPDNPSPHLAKIENYLFLKEPLSAINHGLWIYNFNGDINPLIYIISQSQNIGLKPTELISIIFTESQSSEIDHLINTLSGIVSSREGDLEKAEVALKKAFNAKPYDVQTTIRLAQVLIKKGKLEEAISVLSKSVIQNPDNLNLRQQYAEYLSVKNIEQAISELELINNRNPFNRKIAYMLASLYLSKDETELAKPILENLGSKQNGPNDVNFHLGNIAKKDGEIAKAIYYYSKVISGSKYIIAQERLVDLYTQNSTLAEIQNYLSIKREHNPKYAKNLFQLESSLLLINDEKDKAFKLLTNALSAFPNDANLLYLRSMSLDSPETFDEMET</sequence>
<organism evidence="4 5">
    <name type="scientific">SAR92 clade bacterium</name>
    <dbReference type="NCBI Taxonomy" id="2315479"/>
    <lineage>
        <taxon>Bacteria</taxon>
        <taxon>Pseudomonadati</taxon>
        <taxon>Pseudomonadota</taxon>
        <taxon>Gammaproteobacteria</taxon>
        <taxon>Cellvibrionales</taxon>
        <taxon>Porticoccaceae</taxon>
        <taxon>SAR92 clade</taxon>
    </lineage>
</organism>
<dbReference type="Gene3D" id="1.25.40.10">
    <property type="entry name" value="Tetratricopeptide repeat domain"/>
    <property type="match status" value="1"/>
</dbReference>
<keyword evidence="2 3" id="KW-0802">TPR repeat</keyword>
<proteinExistence type="predicted"/>
<dbReference type="EMBL" id="SHBO01000007">
    <property type="protein sequence ID" value="RZO07992.1"/>
    <property type="molecule type" value="Genomic_DNA"/>
</dbReference>
<dbReference type="InterPro" id="IPR019734">
    <property type="entry name" value="TPR_rpt"/>
</dbReference>
<dbReference type="InterPro" id="IPR051012">
    <property type="entry name" value="CellSynth/LPSAsmb/PSIAsmb"/>
</dbReference>
<dbReference type="InterPro" id="IPR011990">
    <property type="entry name" value="TPR-like_helical_dom_sf"/>
</dbReference>
<dbReference type="PROSITE" id="PS50005">
    <property type="entry name" value="TPR"/>
    <property type="match status" value="1"/>
</dbReference>
<evidence type="ECO:0000256" key="3">
    <source>
        <dbReference type="PROSITE-ProRule" id="PRU00339"/>
    </source>
</evidence>
<accession>A0A520LNE3</accession>
<evidence type="ECO:0000256" key="1">
    <source>
        <dbReference type="ARBA" id="ARBA00022737"/>
    </source>
</evidence>
<dbReference type="SUPFAM" id="SSF48452">
    <property type="entry name" value="TPR-like"/>
    <property type="match status" value="1"/>
</dbReference>